<proteinExistence type="predicted"/>
<feature type="compositionally biased region" description="Polar residues" evidence="1">
    <location>
        <begin position="27"/>
        <end position="37"/>
    </location>
</feature>
<feature type="region of interest" description="Disordered" evidence="1">
    <location>
        <begin position="1"/>
        <end position="37"/>
    </location>
</feature>
<reference evidence="2" key="1">
    <citation type="journal article" date="2015" name="MBio">
        <title>Eco-Evolutionary Dynamics of Episomes among Ecologically Cohesive Bacterial Populations.</title>
        <authorList>
            <person name="Xue H."/>
            <person name="Cordero O.X."/>
            <person name="Camas F.M."/>
            <person name="Trimble W."/>
            <person name="Meyer F."/>
            <person name="Guglielmini J."/>
            <person name="Rocha E.P."/>
            <person name="Polz M.F."/>
        </authorList>
    </citation>
    <scope>NUCLEOTIDE SEQUENCE</scope>
    <source>
        <strain evidence="2">1F_279</strain>
    </source>
</reference>
<organism evidence="2">
    <name type="scientific">Vibrio tasmaniensis</name>
    <dbReference type="NCBI Taxonomy" id="212663"/>
    <lineage>
        <taxon>Bacteria</taxon>
        <taxon>Pseudomonadati</taxon>
        <taxon>Pseudomonadota</taxon>
        <taxon>Gammaproteobacteria</taxon>
        <taxon>Vibrionales</taxon>
        <taxon>Vibrionaceae</taxon>
        <taxon>Vibrio</taxon>
    </lineage>
</organism>
<evidence type="ECO:0000256" key="1">
    <source>
        <dbReference type="SAM" id="MobiDB-lite"/>
    </source>
</evidence>
<dbReference type="EMBL" id="KP795468">
    <property type="protein sequence ID" value="AKN36095.1"/>
    <property type="molecule type" value="Genomic_DNA"/>
</dbReference>
<evidence type="ECO:0000313" key="2">
    <source>
        <dbReference type="EMBL" id="AKN36095.1"/>
    </source>
</evidence>
<protein>
    <submittedName>
        <fullName evidence="2">Uncharacterized protein</fullName>
    </submittedName>
</protein>
<sequence>MKTQQRSDAMSHSNRFPHRITKPFGASNVSPLQPSGSTTMNRTWCIDHRLYGTYQKLRACQPSVLLMVKALNVLLAQHGQTIETCFDLEEFIDAIDEFERVEGLS</sequence>
<accession>A0A0H3ZJN6</accession>
<dbReference type="AlphaFoldDB" id="A0A0H3ZJN6"/>
<feature type="compositionally biased region" description="Polar residues" evidence="1">
    <location>
        <begin position="1"/>
        <end position="14"/>
    </location>
</feature>
<name>A0A0H3ZJN6_9VIBR</name>